<organism evidence="1 2">
    <name type="scientific">Setaria italica</name>
    <name type="common">Foxtail millet</name>
    <name type="synonym">Panicum italicum</name>
    <dbReference type="NCBI Taxonomy" id="4555"/>
    <lineage>
        <taxon>Eukaryota</taxon>
        <taxon>Viridiplantae</taxon>
        <taxon>Streptophyta</taxon>
        <taxon>Embryophyta</taxon>
        <taxon>Tracheophyta</taxon>
        <taxon>Spermatophyta</taxon>
        <taxon>Magnoliopsida</taxon>
        <taxon>Liliopsida</taxon>
        <taxon>Poales</taxon>
        <taxon>Poaceae</taxon>
        <taxon>PACMAD clade</taxon>
        <taxon>Panicoideae</taxon>
        <taxon>Panicodae</taxon>
        <taxon>Paniceae</taxon>
        <taxon>Cenchrinae</taxon>
        <taxon>Setaria</taxon>
    </lineage>
</organism>
<dbReference type="AlphaFoldDB" id="K3Y4A2"/>
<dbReference type="Gramene" id="KQL10634">
    <property type="protein sequence ID" value="KQL10634"/>
    <property type="gene ID" value="SETIT_009040mg"/>
</dbReference>
<protein>
    <submittedName>
        <fullName evidence="1">Uncharacterized protein</fullName>
    </submittedName>
</protein>
<dbReference type="Proteomes" id="UP000004995">
    <property type="component" value="Unassembled WGS sequence"/>
</dbReference>
<dbReference type="EMBL" id="AGNK02002453">
    <property type="status" value="NOT_ANNOTATED_CDS"/>
    <property type="molecule type" value="Genomic_DNA"/>
</dbReference>
<dbReference type="InParanoid" id="K3Y4A2"/>
<name>K3Y4A2_SETIT</name>
<sequence>MNKSTSAGIYRCSISLGEYSGYRYLYFSKGWHWCKRVYQIHI</sequence>
<reference evidence="1" key="2">
    <citation type="submission" date="2018-08" db="UniProtKB">
        <authorList>
            <consortium name="EnsemblPlants"/>
        </authorList>
    </citation>
    <scope>IDENTIFICATION</scope>
    <source>
        <strain evidence="1">Yugu1</strain>
    </source>
</reference>
<keyword evidence="2" id="KW-1185">Reference proteome</keyword>
<evidence type="ECO:0000313" key="1">
    <source>
        <dbReference type="EnsemblPlants" id="KQL10634"/>
    </source>
</evidence>
<reference evidence="2" key="1">
    <citation type="journal article" date="2012" name="Nat. Biotechnol.">
        <title>Reference genome sequence of the model plant Setaria.</title>
        <authorList>
            <person name="Bennetzen J.L."/>
            <person name="Schmutz J."/>
            <person name="Wang H."/>
            <person name="Percifield R."/>
            <person name="Hawkins J."/>
            <person name="Pontaroli A.C."/>
            <person name="Estep M."/>
            <person name="Feng L."/>
            <person name="Vaughn J.N."/>
            <person name="Grimwood J."/>
            <person name="Jenkins J."/>
            <person name="Barry K."/>
            <person name="Lindquist E."/>
            <person name="Hellsten U."/>
            <person name="Deshpande S."/>
            <person name="Wang X."/>
            <person name="Wu X."/>
            <person name="Mitros T."/>
            <person name="Triplett J."/>
            <person name="Yang X."/>
            <person name="Ye C.Y."/>
            <person name="Mauro-Herrera M."/>
            <person name="Wang L."/>
            <person name="Li P."/>
            <person name="Sharma M."/>
            <person name="Sharma R."/>
            <person name="Ronald P.C."/>
            <person name="Panaud O."/>
            <person name="Kellogg E.A."/>
            <person name="Brutnell T.P."/>
            <person name="Doust A.N."/>
            <person name="Tuskan G.A."/>
            <person name="Rokhsar D."/>
            <person name="Devos K.M."/>
        </authorList>
    </citation>
    <scope>NUCLEOTIDE SEQUENCE [LARGE SCALE GENOMIC DNA]</scope>
    <source>
        <strain evidence="2">cv. Yugu1</strain>
    </source>
</reference>
<proteinExistence type="predicted"/>
<accession>K3Y4A2</accession>
<dbReference type="EnsemblPlants" id="KQL10634">
    <property type="protein sequence ID" value="KQL10634"/>
    <property type="gene ID" value="SETIT_009040mg"/>
</dbReference>
<dbReference type="HOGENOM" id="CLU_3261457_0_0_1"/>
<evidence type="ECO:0000313" key="2">
    <source>
        <dbReference type="Proteomes" id="UP000004995"/>
    </source>
</evidence>